<reference evidence="2 3" key="1">
    <citation type="journal article" date="2021" name="MBio">
        <title>A New Model Trypanosomatid, Novymonas esmeraldas: Genomic Perception of Its 'Candidatus Pandoraea novymonadis' Endosymbiont.</title>
        <authorList>
            <person name="Zakharova A."/>
            <person name="Saura A."/>
            <person name="Butenko A."/>
            <person name="Podesvova L."/>
            <person name="Warmusova S."/>
            <person name="Kostygov A.Y."/>
            <person name="Nenarokova A."/>
            <person name="Lukes J."/>
            <person name="Opperdoes F.R."/>
            <person name="Yurchenko V."/>
        </authorList>
    </citation>
    <scope>NUCLEOTIDE SEQUENCE [LARGE SCALE GENOMIC DNA]</scope>
    <source>
        <strain evidence="2 3">E262AT.01</strain>
    </source>
</reference>
<comment type="caution">
    <text evidence="2">The sequence shown here is derived from an EMBL/GenBank/DDBJ whole genome shotgun (WGS) entry which is preliminary data.</text>
</comment>
<accession>A0AAW0F524</accession>
<keyword evidence="3" id="KW-1185">Reference proteome</keyword>
<protein>
    <submittedName>
        <fullName evidence="2">Uncharacterized protein</fullName>
    </submittedName>
</protein>
<proteinExistence type="predicted"/>
<feature type="compositionally biased region" description="Basic residues" evidence="1">
    <location>
        <begin position="316"/>
        <end position="326"/>
    </location>
</feature>
<dbReference type="Proteomes" id="UP001430356">
    <property type="component" value="Unassembled WGS sequence"/>
</dbReference>
<organism evidence="2 3">
    <name type="scientific">Novymonas esmeraldas</name>
    <dbReference type="NCBI Taxonomy" id="1808958"/>
    <lineage>
        <taxon>Eukaryota</taxon>
        <taxon>Discoba</taxon>
        <taxon>Euglenozoa</taxon>
        <taxon>Kinetoplastea</taxon>
        <taxon>Metakinetoplastina</taxon>
        <taxon>Trypanosomatida</taxon>
        <taxon>Trypanosomatidae</taxon>
        <taxon>Novymonas</taxon>
    </lineage>
</organism>
<evidence type="ECO:0000313" key="2">
    <source>
        <dbReference type="EMBL" id="KAK7200277.1"/>
    </source>
</evidence>
<evidence type="ECO:0000256" key="1">
    <source>
        <dbReference type="SAM" id="MobiDB-lite"/>
    </source>
</evidence>
<dbReference type="EMBL" id="JAECZO010000004">
    <property type="protein sequence ID" value="KAK7200277.1"/>
    <property type="molecule type" value="Genomic_DNA"/>
</dbReference>
<sequence>MFASDTLPLPAPALTEAAVPANHGDASSTSLSAPPQQRASLLPRFSVTAASSLRPARVKAATGAEAAAHPLLDELLRTATPPEEVAAPRRVDVTVADAVTVLGGTDIVEVLLVRLHDAAHAADAADAAVFGDTVAASVQEVLGVPALLLCTDEALTAGELSGEDDDERAARRRDWVSVAIPLPTAAAAAAAATPARDDSSGRRPCLLLRVQRSRGVLALRIVNIRFDGEVGRWHRGHRLVVADHQHPSQRGPGKLKQQQGQRRTAALPTRVSKDAGGGPSPLSPPRDASVAVAADTHAPVPAASVGTAPATDTTRRRERSSRRRQRAAAATAVPFDPLRPEQTTPFHSLNRPLTYNATITTGAHPS</sequence>
<evidence type="ECO:0000313" key="3">
    <source>
        <dbReference type="Proteomes" id="UP001430356"/>
    </source>
</evidence>
<feature type="region of interest" description="Disordered" evidence="1">
    <location>
        <begin position="243"/>
        <end position="349"/>
    </location>
</feature>
<dbReference type="AlphaFoldDB" id="A0AAW0F524"/>
<gene>
    <name evidence="2" type="ORF">NESM_000080100</name>
</gene>
<name>A0AAW0F524_9TRYP</name>